<keyword evidence="3" id="KW-1185">Reference proteome</keyword>
<keyword evidence="1" id="KW-0732">Signal</keyword>
<feature type="chain" id="PRO_5045556165" evidence="1">
    <location>
        <begin position="21"/>
        <end position="168"/>
    </location>
</feature>
<feature type="signal peptide" evidence="1">
    <location>
        <begin position="1"/>
        <end position="20"/>
    </location>
</feature>
<dbReference type="RefSeq" id="WP_186898551.1">
    <property type="nucleotide sequence ID" value="NZ_JACOFT010000007.1"/>
</dbReference>
<sequence length="168" mass="19294">MKKISLALLIASALTSPVYAGEVSITWQTPEKYTDIRPSSETREAFQERVAKELGEVFVDLAKKLPDDVKWAITVTDVDLAGDVHPMMRGTANDIRIIKEIYWPRMSLSYRMTDGKGATIAEGQEDIKDMNFMMGMHIPSGHTSFEYEEKMLQDWFRKQQRDKKFPTK</sequence>
<proteinExistence type="predicted"/>
<accession>A0ABR6XK41</accession>
<organism evidence="2 3">
    <name type="scientific">Undibacterium aquatile</name>
    <dbReference type="NCBI Taxonomy" id="1537398"/>
    <lineage>
        <taxon>Bacteria</taxon>
        <taxon>Pseudomonadati</taxon>
        <taxon>Pseudomonadota</taxon>
        <taxon>Betaproteobacteria</taxon>
        <taxon>Burkholderiales</taxon>
        <taxon>Oxalobacteraceae</taxon>
        <taxon>Undibacterium</taxon>
    </lineage>
</organism>
<evidence type="ECO:0000313" key="3">
    <source>
        <dbReference type="Proteomes" id="UP000637632"/>
    </source>
</evidence>
<evidence type="ECO:0000256" key="1">
    <source>
        <dbReference type="SAM" id="SignalP"/>
    </source>
</evidence>
<dbReference type="Proteomes" id="UP000637632">
    <property type="component" value="Unassembled WGS sequence"/>
</dbReference>
<protein>
    <submittedName>
        <fullName evidence="2">DUF3016 domain-containing protein</fullName>
    </submittedName>
</protein>
<evidence type="ECO:0000313" key="2">
    <source>
        <dbReference type="EMBL" id="MBC3813133.1"/>
    </source>
</evidence>
<gene>
    <name evidence="2" type="ORF">H8K26_16955</name>
</gene>
<name>A0ABR6XK41_9BURK</name>
<dbReference type="InterPro" id="IPR021557">
    <property type="entry name" value="DUF3016"/>
</dbReference>
<dbReference type="Pfam" id="PF11454">
    <property type="entry name" value="DUF3016"/>
    <property type="match status" value="1"/>
</dbReference>
<reference evidence="2 3" key="1">
    <citation type="submission" date="2020-08" db="EMBL/GenBank/DDBJ databases">
        <title>Novel species isolated from subtropical streams in China.</title>
        <authorList>
            <person name="Lu H."/>
        </authorList>
    </citation>
    <scope>NUCLEOTIDE SEQUENCE [LARGE SCALE GENOMIC DNA]</scope>
    <source>
        <strain evidence="2 3">CCTCC AB 2015119</strain>
    </source>
</reference>
<comment type="caution">
    <text evidence="2">The sequence shown here is derived from an EMBL/GenBank/DDBJ whole genome shotgun (WGS) entry which is preliminary data.</text>
</comment>
<dbReference type="EMBL" id="JACOFT010000007">
    <property type="protein sequence ID" value="MBC3813133.1"/>
    <property type="molecule type" value="Genomic_DNA"/>
</dbReference>